<proteinExistence type="inferred from homology"/>
<dbReference type="InterPro" id="IPR050646">
    <property type="entry name" value="Cas1"/>
</dbReference>
<organism evidence="11 12">
    <name type="scientific">Enterococcus asini</name>
    <dbReference type="NCBI Taxonomy" id="57732"/>
    <lineage>
        <taxon>Bacteria</taxon>
        <taxon>Bacillati</taxon>
        <taxon>Bacillota</taxon>
        <taxon>Bacilli</taxon>
        <taxon>Lactobacillales</taxon>
        <taxon>Enterococcaceae</taxon>
        <taxon>Enterococcus</taxon>
    </lineage>
</organism>
<sequence length="344" mass="39481">MKKLLNTVFVTTPHLYLRLDGANLVVWNEETQVGRLPLHNLEGIVTNNYVGMSPALMSACMERNIAISFLTGSGKFQCRVVGPTFGNVLLRKKQYLVSESEVDSLRIAKKFIIGKLFNQRWQLERFTRDHSLRIDQVLFKTISQELKEGIQTITSNIADLDSLRGIEGQLASRYFFIFDQMILQQKDHFTFHGRSRRPPLDSVNALLSLAYTLLTHDCAAALESVGLDPYVGFMHQDRPGRLSLALDLVEELRGVYADRFCLSLINRKIIKPQHFLEKESGAVLLTDEGRKLFFDAWQSKKNEKLQHPYLGEKVQWGLIPHIQALLLARYLRGDLDEYSPFLWK</sequence>
<protein>
    <recommendedName>
        <fullName evidence="10">CRISPR-associated endonuclease Cas1</fullName>
        <ecNumber evidence="10">3.1.-.-</ecNumber>
    </recommendedName>
</protein>
<dbReference type="InterPro" id="IPR042211">
    <property type="entry name" value="CRISPR-assoc_Cas1_N"/>
</dbReference>
<dbReference type="NCBIfam" id="TIGR00287">
    <property type="entry name" value="cas1"/>
    <property type="match status" value="1"/>
</dbReference>
<reference evidence="11" key="1">
    <citation type="submission" date="2023-03" db="EMBL/GenBank/DDBJ databases">
        <authorList>
            <person name="Shen W."/>
            <person name="Cai J."/>
        </authorList>
    </citation>
    <scope>NUCLEOTIDE SEQUENCE</scope>
    <source>
        <strain evidence="11">B226-2</strain>
    </source>
</reference>
<dbReference type="GO" id="GO:0016787">
    <property type="term" value="F:hydrolase activity"/>
    <property type="evidence" value="ECO:0007669"/>
    <property type="project" value="UniProtKB-KW"/>
</dbReference>
<keyword evidence="1 10" id="KW-0540">Nuclease</keyword>
<keyword evidence="8 10" id="KW-0464">Manganese</keyword>
<dbReference type="Proteomes" id="UP001256711">
    <property type="component" value="Unassembled WGS sequence"/>
</dbReference>
<evidence type="ECO:0000256" key="6">
    <source>
        <dbReference type="ARBA" id="ARBA00023118"/>
    </source>
</evidence>
<name>A0AAW8TY11_9ENTE</name>
<evidence type="ECO:0000256" key="9">
    <source>
        <dbReference type="ARBA" id="ARBA00038592"/>
    </source>
</evidence>
<feature type="binding site" evidence="10">
    <location>
        <position position="250"/>
    </location>
    <ligand>
        <name>Mn(2+)</name>
        <dbReference type="ChEBI" id="CHEBI:29035"/>
    </ligand>
</feature>
<evidence type="ECO:0000256" key="1">
    <source>
        <dbReference type="ARBA" id="ARBA00022722"/>
    </source>
</evidence>
<dbReference type="GO" id="GO:0043571">
    <property type="term" value="P:maintenance of CRISPR repeat elements"/>
    <property type="evidence" value="ECO:0007669"/>
    <property type="project" value="UniProtKB-UniRule"/>
</dbReference>
<keyword evidence="4 10" id="KW-0378">Hydrolase</keyword>
<keyword evidence="5 10" id="KW-0460">Magnesium</keyword>
<dbReference type="InterPro" id="IPR002729">
    <property type="entry name" value="CRISPR-assoc_Cas1"/>
</dbReference>
<dbReference type="Gene3D" id="1.20.120.920">
    <property type="entry name" value="CRISPR-associated endonuclease Cas1, C-terminal domain"/>
    <property type="match status" value="1"/>
</dbReference>
<evidence type="ECO:0000313" key="12">
    <source>
        <dbReference type="Proteomes" id="UP001256711"/>
    </source>
</evidence>
<comment type="cofactor">
    <cofactor evidence="10">
        <name>Mg(2+)</name>
        <dbReference type="ChEBI" id="CHEBI:18420"/>
    </cofactor>
    <cofactor evidence="10">
        <name>Mn(2+)</name>
        <dbReference type="ChEBI" id="CHEBI:29035"/>
    </cofactor>
</comment>
<dbReference type="Gene3D" id="3.100.10.20">
    <property type="entry name" value="CRISPR-associated endonuclease Cas1, N-terminal domain"/>
    <property type="match status" value="1"/>
</dbReference>
<comment type="caution">
    <text evidence="11">The sequence shown here is derived from an EMBL/GenBank/DDBJ whole genome shotgun (WGS) entry which is preliminary data.</text>
</comment>
<dbReference type="GO" id="GO:0046872">
    <property type="term" value="F:metal ion binding"/>
    <property type="evidence" value="ECO:0007669"/>
    <property type="project" value="UniProtKB-UniRule"/>
</dbReference>
<evidence type="ECO:0000256" key="3">
    <source>
        <dbReference type="ARBA" id="ARBA00022759"/>
    </source>
</evidence>
<evidence type="ECO:0000256" key="8">
    <source>
        <dbReference type="ARBA" id="ARBA00023211"/>
    </source>
</evidence>
<dbReference type="PANTHER" id="PTHR34353:SF2">
    <property type="entry name" value="CRISPR-ASSOCIATED ENDONUCLEASE CAS1 1"/>
    <property type="match status" value="1"/>
</dbReference>
<feature type="binding site" evidence="10">
    <location>
        <position position="167"/>
    </location>
    <ligand>
        <name>Mn(2+)</name>
        <dbReference type="ChEBI" id="CHEBI:29035"/>
    </ligand>
</feature>
<dbReference type="GO" id="GO:0003677">
    <property type="term" value="F:DNA binding"/>
    <property type="evidence" value="ECO:0007669"/>
    <property type="project" value="UniProtKB-KW"/>
</dbReference>
<comment type="subunit">
    <text evidence="9 10">Homodimer, forms a heterotetramer with a Cas2 homodimer.</text>
</comment>
<dbReference type="AlphaFoldDB" id="A0AAW8TY11"/>
<dbReference type="GO" id="GO:0004520">
    <property type="term" value="F:DNA endonuclease activity"/>
    <property type="evidence" value="ECO:0007669"/>
    <property type="project" value="InterPro"/>
</dbReference>
<dbReference type="GO" id="GO:0051607">
    <property type="term" value="P:defense response to virus"/>
    <property type="evidence" value="ECO:0007669"/>
    <property type="project" value="UniProtKB-UniRule"/>
</dbReference>
<dbReference type="EC" id="3.1.-.-" evidence="10"/>
<dbReference type="Pfam" id="PF01867">
    <property type="entry name" value="Cas_Cas1"/>
    <property type="match status" value="1"/>
</dbReference>
<dbReference type="EMBL" id="JARQBJ010000002">
    <property type="protein sequence ID" value="MDT2809812.1"/>
    <property type="molecule type" value="Genomic_DNA"/>
</dbReference>
<dbReference type="PANTHER" id="PTHR34353">
    <property type="entry name" value="CRISPR-ASSOCIATED ENDONUCLEASE CAS1 1"/>
    <property type="match status" value="1"/>
</dbReference>
<feature type="binding site" evidence="10">
    <location>
        <position position="235"/>
    </location>
    <ligand>
        <name>Mn(2+)</name>
        <dbReference type="ChEBI" id="CHEBI:29035"/>
    </ligand>
</feature>
<evidence type="ECO:0000256" key="4">
    <source>
        <dbReference type="ARBA" id="ARBA00022801"/>
    </source>
</evidence>
<dbReference type="InterPro" id="IPR019856">
    <property type="entry name" value="CRISPR-assoc_Cas1_DVULG"/>
</dbReference>
<evidence type="ECO:0000313" key="11">
    <source>
        <dbReference type="EMBL" id="MDT2809812.1"/>
    </source>
</evidence>
<keyword evidence="7 10" id="KW-0238">DNA-binding</keyword>
<dbReference type="HAMAP" id="MF_01470">
    <property type="entry name" value="Cas1"/>
    <property type="match status" value="1"/>
</dbReference>
<evidence type="ECO:0000256" key="5">
    <source>
        <dbReference type="ARBA" id="ARBA00022842"/>
    </source>
</evidence>
<evidence type="ECO:0000256" key="2">
    <source>
        <dbReference type="ARBA" id="ARBA00022723"/>
    </source>
</evidence>
<evidence type="ECO:0000256" key="10">
    <source>
        <dbReference type="HAMAP-Rule" id="MF_01470"/>
    </source>
</evidence>
<keyword evidence="3 10" id="KW-0255">Endonuclease</keyword>
<evidence type="ECO:0000256" key="7">
    <source>
        <dbReference type="ARBA" id="ARBA00023125"/>
    </source>
</evidence>
<keyword evidence="6 10" id="KW-0051">Antiviral defense</keyword>
<dbReference type="NCBIfam" id="TIGR03640">
    <property type="entry name" value="cas1_DVULG"/>
    <property type="match status" value="1"/>
</dbReference>
<dbReference type="CDD" id="cd09721">
    <property type="entry name" value="Cas1_I-C"/>
    <property type="match status" value="1"/>
</dbReference>
<comment type="function">
    <text evidence="10">CRISPR (clustered regularly interspaced short palindromic repeat), is an adaptive immune system that provides protection against mobile genetic elements (viruses, transposable elements and conjugative plasmids). CRISPR clusters contain spacers, sequences complementary to antecedent mobile elements, and target invading nucleic acids. CRISPR clusters are transcribed and processed into CRISPR RNA (crRNA). Acts as a dsDNA endonuclease. Involved in the integration of spacer DNA into the CRISPR cassette.</text>
</comment>
<accession>A0AAW8TY11</accession>
<keyword evidence="2 10" id="KW-0479">Metal-binding</keyword>
<dbReference type="RefSeq" id="WP_270596753.1">
    <property type="nucleotide sequence ID" value="NZ_JAQESC010000002.1"/>
</dbReference>
<dbReference type="InterPro" id="IPR042206">
    <property type="entry name" value="CRISPR-assoc_Cas1_C"/>
</dbReference>
<comment type="similarity">
    <text evidence="10">Belongs to the CRISPR-associated endonuclease Cas1 family.</text>
</comment>
<gene>
    <name evidence="11" type="primary">cas1c</name>
    <name evidence="10" type="synonym">cas1</name>
    <name evidence="11" type="ORF">P7H43_04895</name>
</gene>